<name>A0ACC0HZU5_9ERIC</name>
<sequence length="213" mass="23813">MLVCPLPLSVFPLLHLSTTLEDPNNNPSLAADSPFYSPVFLSLPSPKPISNSTISQLFFDSLALSAWKTTGFSTWTHIPSRFFPKFFPQGSFLIGFSSIFWREAWKYSKRAFQYCNHDVGHAIAAVSMAAAGLGWDVKILDGLGYGDLAKLMGLEFFPEFKIPSRPVKGKLPEIEFEHPDCVLVVFPNGVGEFDVNYKELNLAILEFRNWSGK</sequence>
<keyword evidence="2" id="KW-1185">Reference proteome</keyword>
<gene>
    <name evidence="1" type="ORF">LOK49_LG04G02455</name>
</gene>
<accession>A0ACC0HZU5</accession>
<protein>
    <submittedName>
        <fullName evidence="1">Uncharacterized protein</fullName>
    </submittedName>
</protein>
<dbReference type="EMBL" id="CM045759">
    <property type="protein sequence ID" value="KAI8018069.1"/>
    <property type="molecule type" value="Genomic_DNA"/>
</dbReference>
<comment type="caution">
    <text evidence="1">The sequence shown here is derived from an EMBL/GenBank/DDBJ whole genome shotgun (WGS) entry which is preliminary data.</text>
</comment>
<proteinExistence type="predicted"/>
<evidence type="ECO:0000313" key="1">
    <source>
        <dbReference type="EMBL" id="KAI8018069.1"/>
    </source>
</evidence>
<evidence type="ECO:0000313" key="2">
    <source>
        <dbReference type="Proteomes" id="UP001060215"/>
    </source>
</evidence>
<dbReference type="Proteomes" id="UP001060215">
    <property type="component" value="Chromosome 2"/>
</dbReference>
<reference evidence="1 2" key="1">
    <citation type="journal article" date="2022" name="Plant J.">
        <title>Chromosome-level genome of Camellia lanceoleosa provides a valuable resource for understanding genome evolution and self-incompatibility.</title>
        <authorList>
            <person name="Gong W."/>
            <person name="Xiao S."/>
            <person name="Wang L."/>
            <person name="Liao Z."/>
            <person name="Chang Y."/>
            <person name="Mo W."/>
            <person name="Hu G."/>
            <person name="Li W."/>
            <person name="Zhao G."/>
            <person name="Zhu H."/>
            <person name="Hu X."/>
            <person name="Ji K."/>
            <person name="Xiang X."/>
            <person name="Song Q."/>
            <person name="Yuan D."/>
            <person name="Jin S."/>
            <person name="Zhang L."/>
        </authorList>
    </citation>
    <scope>NUCLEOTIDE SEQUENCE [LARGE SCALE GENOMIC DNA]</scope>
    <source>
        <strain evidence="1">SQ_2022a</strain>
    </source>
</reference>
<organism evidence="1 2">
    <name type="scientific">Camellia lanceoleosa</name>
    <dbReference type="NCBI Taxonomy" id="1840588"/>
    <lineage>
        <taxon>Eukaryota</taxon>
        <taxon>Viridiplantae</taxon>
        <taxon>Streptophyta</taxon>
        <taxon>Embryophyta</taxon>
        <taxon>Tracheophyta</taxon>
        <taxon>Spermatophyta</taxon>
        <taxon>Magnoliopsida</taxon>
        <taxon>eudicotyledons</taxon>
        <taxon>Gunneridae</taxon>
        <taxon>Pentapetalae</taxon>
        <taxon>asterids</taxon>
        <taxon>Ericales</taxon>
        <taxon>Theaceae</taxon>
        <taxon>Camellia</taxon>
    </lineage>
</organism>